<dbReference type="SUPFAM" id="SSF49503">
    <property type="entry name" value="Cupredoxins"/>
    <property type="match status" value="1"/>
</dbReference>
<proteinExistence type="predicted"/>
<name>A0A7W7VZ99_KITKI</name>
<evidence type="ECO:0000313" key="2">
    <source>
        <dbReference type="EMBL" id="MBB4928557.1"/>
    </source>
</evidence>
<dbReference type="EMBL" id="JACHJV010000003">
    <property type="protein sequence ID" value="MBB4928557.1"/>
    <property type="molecule type" value="Genomic_DNA"/>
</dbReference>
<dbReference type="InterPro" id="IPR008972">
    <property type="entry name" value="Cupredoxin"/>
</dbReference>
<reference evidence="2 3" key="1">
    <citation type="submission" date="2020-08" db="EMBL/GenBank/DDBJ databases">
        <title>Sequencing the genomes of 1000 actinobacteria strains.</title>
        <authorList>
            <person name="Klenk H.-P."/>
        </authorList>
    </citation>
    <scope>NUCLEOTIDE SEQUENCE [LARGE SCALE GENOMIC DNA]</scope>
    <source>
        <strain evidence="2 3">DSM 41654</strain>
    </source>
</reference>
<feature type="compositionally biased region" description="Low complexity" evidence="1">
    <location>
        <begin position="93"/>
        <end position="118"/>
    </location>
</feature>
<evidence type="ECO:0000313" key="3">
    <source>
        <dbReference type="Proteomes" id="UP000540506"/>
    </source>
</evidence>
<dbReference type="Proteomes" id="UP000540506">
    <property type="component" value="Unassembled WGS sequence"/>
</dbReference>
<comment type="caution">
    <text evidence="2">The sequence shown here is derived from an EMBL/GenBank/DDBJ whole genome shotgun (WGS) entry which is preliminary data.</text>
</comment>
<accession>A0A7W7VZ99</accession>
<keyword evidence="3" id="KW-1185">Reference proteome</keyword>
<feature type="region of interest" description="Disordered" evidence="1">
    <location>
        <begin position="79"/>
        <end position="125"/>
    </location>
</feature>
<gene>
    <name evidence="2" type="ORF">FHR34_007654</name>
</gene>
<dbReference type="Gene3D" id="2.60.40.420">
    <property type="entry name" value="Cupredoxins - blue copper proteins"/>
    <property type="match status" value="1"/>
</dbReference>
<organism evidence="2 3">
    <name type="scientific">Kitasatospora kifunensis</name>
    <name type="common">Streptomyces kifunensis</name>
    <dbReference type="NCBI Taxonomy" id="58351"/>
    <lineage>
        <taxon>Bacteria</taxon>
        <taxon>Bacillati</taxon>
        <taxon>Actinomycetota</taxon>
        <taxon>Actinomycetes</taxon>
        <taxon>Kitasatosporales</taxon>
        <taxon>Streptomycetaceae</taxon>
        <taxon>Kitasatospora</taxon>
    </lineage>
</organism>
<sequence length="125" mass="12235">MTVAESEYRLQLSQNSFAPGPHTFVADNAGTISHALAISGPGVPTAQTSALPPGGKAQLTVILQDGTYELWCPVDGHKQPGMETHIQVGGGSASPTSSSTATSSGSASAAASSTATSSGGSGGGY</sequence>
<evidence type="ECO:0000256" key="1">
    <source>
        <dbReference type="SAM" id="MobiDB-lite"/>
    </source>
</evidence>
<evidence type="ECO:0008006" key="4">
    <source>
        <dbReference type="Google" id="ProtNLM"/>
    </source>
</evidence>
<protein>
    <recommendedName>
        <fullName evidence="4">Blue (type 1) copper domain-containing protein</fullName>
    </recommendedName>
</protein>
<dbReference type="AlphaFoldDB" id="A0A7W7VZ99"/>
<dbReference type="RefSeq" id="WP_184946011.1">
    <property type="nucleotide sequence ID" value="NZ_JACHJV010000003.1"/>
</dbReference>